<reference evidence="1 2" key="1">
    <citation type="journal article" date="2020" name="Front. Microbiol.">
        <title>Genetic Organization of the aprX-lipA2 Operon Affects the Proteolytic Potential of Pseudomonas Species in Milk.</title>
        <authorList>
            <person name="Maier C."/>
            <person name="Huptas C."/>
            <person name="von Neubeck M."/>
            <person name="Scherer S."/>
            <person name="Wenning M."/>
            <person name="Lucking G."/>
        </authorList>
    </citation>
    <scope>NUCLEOTIDE SEQUENCE [LARGE SCALE GENOMIC DNA]</scope>
    <source>
        <strain evidence="1 2">DSM 16272</strain>
    </source>
</reference>
<gene>
    <name evidence="1" type="ORF">HBO38_12055</name>
</gene>
<protein>
    <submittedName>
        <fullName evidence="1">Uncharacterized protein</fullName>
    </submittedName>
</protein>
<accession>A0A7Y1A4N6</accession>
<organism evidence="1 2">
    <name type="scientific">Pseudomonas veronii</name>
    <dbReference type="NCBI Taxonomy" id="76761"/>
    <lineage>
        <taxon>Bacteria</taxon>
        <taxon>Pseudomonadati</taxon>
        <taxon>Pseudomonadota</taxon>
        <taxon>Gammaproteobacteria</taxon>
        <taxon>Pseudomonadales</taxon>
        <taxon>Pseudomonadaceae</taxon>
        <taxon>Pseudomonas</taxon>
    </lineage>
</organism>
<comment type="caution">
    <text evidence="1">The sequence shown here is derived from an EMBL/GenBank/DDBJ whole genome shotgun (WGS) entry which is preliminary data.</text>
</comment>
<dbReference type="RefSeq" id="WP_169884283.1">
    <property type="nucleotide sequence ID" value="NZ_JAAQWG010000015.1"/>
</dbReference>
<evidence type="ECO:0000313" key="2">
    <source>
        <dbReference type="Proteomes" id="UP000537729"/>
    </source>
</evidence>
<name>A0A7Y1A4N6_PSEVE</name>
<sequence length="54" mass="6319">MQLATKLDNNIQRQIMGVRENFITWQVDQVAQTRKMVALEVSTQLMQKLDEAKK</sequence>
<dbReference type="EMBL" id="JAAQWG010000015">
    <property type="protein sequence ID" value="NMY09167.1"/>
    <property type="molecule type" value="Genomic_DNA"/>
</dbReference>
<proteinExistence type="predicted"/>
<dbReference type="AlphaFoldDB" id="A0A7Y1A4N6"/>
<evidence type="ECO:0000313" key="1">
    <source>
        <dbReference type="EMBL" id="NMY09167.1"/>
    </source>
</evidence>
<dbReference type="Proteomes" id="UP000537729">
    <property type="component" value="Unassembled WGS sequence"/>
</dbReference>